<feature type="non-terminal residue" evidence="8">
    <location>
        <position position="1"/>
    </location>
</feature>
<dbReference type="CDD" id="cd02440">
    <property type="entry name" value="AdoMet_MTases"/>
    <property type="match status" value="1"/>
</dbReference>
<dbReference type="PANTHER" id="PTHR11006:SF4">
    <property type="entry name" value="PROTEIN ARGININE N-METHYLTRANSFERASE 7"/>
    <property type="match status" value="1"/>
</dbReference>
<gene>
    <name evidence="8" type="ORF">MSPICULIGERA_LOCUS21229</name>
</gene>
<evidence type="ECO:0000313" key="9">
    <source>
        <dbReference type="Proteomes" id="UP001177023"/>
    </source>
</evidence>
<dbReference type="PROSITE" id="PS51678">
    <property type="entry name" value="SAM_MT_PRMT"/>
    <property type="match status" value="1"/>
</dbReference>
<dbReference type="GO" id="GO:0042054">
    <property type="term" value="F:histone methyltransferase activity"/>
    <property type="evidence" value="ECO:0007669"/>
    <property type="project" value="TreeGrafter"/>
</dbReference>
<dbReference type="Gene3D" id="2.70.160.11">
    <property type="entry name" value="Hnrnp arginine n-methyltransferase1"/>
    <property type="match status" value="2"/>
</dbReference>
<evidence type="ECO:0000259" key="7">
    <source>
        <dbReference type="Pfam" id="PF22528"/>
    </source>
</evidence>
<keyword evidence="5" id="KW-0677">Repeat</keyword>
<keyword evidence="3 6" id="KW-0808">Transferase</keyword>
<keyword evidence="9" id="KW-1185">Reference proteome</keyword>
<evidence type="ECO:0000256" key="5">
    <source>
        <dbReference type="ARBA" id="ARBA00022737"/>
    </source>
</evidence>
<dbReference type="PIRSF" id="PIRSF036946">
    <property type="entry name" value="Arg_N-mtase"/>
    <property type="match status" value="1"/>
</dbReference>
<dbReference type="InterPro" id="IPR029063">
    <property type="entry name" value="SAM-dependent_MTases_sf"/>
</dbReference>
<evidence type="ECO:0000256" key="1">
    <source>
        <dbReference type="ARBA" id="ARBA00018773"/>
    </source>
</evidence>
<name>A0AA36D9C8_9BILA</name>
<evidence type="ECO:0000256" key="4">
    <source>
        <dbReference type="ARBA" id="ARBA00022691"/>
    </source>
</evidence>
<evidence type="ECO:0000256" key="3">
    <source>
        <dbReference type="ARBA" id="ARBA00022679"/>
    </source>
</evidence>
<dbReference type="Pfam" id="PF06325">
    <property type="entry name" value="PrmA"/>
    <property type="match status" value="1"/>
</dbReference>
<protein>
    <recommendedName>
        <fullName evidence="1">Protein arginine N-methyltransferase 7</fullName>
    </recommendedName>
</protein>
<comment type="caution">
    <text evidence="8">The sequence shown here is derived from an EMBL/GenBank/DDBJ whole genome shotgun (WGS) entry which is preliminary data.</text>
</comment>
<accession>A0AA36D9C8</accession>
<dbReference type="Pfam" id="PF22528">
    <property type="entry name" value="PRMT_C"/>
    <property type="match status" value="1"/>
</dbReference>
<reference evidence="8" key="1">
    <citation type="submission" date="2023-06" db="EMBL/GenBank/DDBJ databases">
        <authorList>
            <person name="Delattre M."/>
        </authorList>
    </citation>
    <scope>NUCLEOTIDE SEQUENCE</scope>
    <source>
        <strain evidence="8">AF72</strain>
    </source>
</reference>
<feature type="domain" description="Protein arginine N-methyltransferase" evidence="7">
    <location>
        <begin position="306"/>
        <end position="371"/>
    </location>
</feature>
<dbReference type="InterPro" id="IPR025799">
    <property type="entry name" value="Arg_MeTrfase"/>
</dbReference>
<organism evidence="8 9">
    <name type="scientific">Mesorhabditis spiculigera</name>
    <dbReference type="NCBI Taxonomy" id="96644"/>
    <lineage>
        <taxon>Eukaryota</taxon>
        <taxon>Metazoa</taxon>
        <taxon>Ecdysozoa</taxon>
        <taxon>Nematoda</taxon>
        <taxon>Chromadorea</taxon>
        <taxon>Rhabditida</taxon>
        <taxon>Rhabditina</taxon>
        <taxon>Rhabditomorpha</taxon>
        <taxon>Rhabditoidea</taxon>
        <taxon>Rhabditidae</taxon>
        <taxon>Mesorhabditinae</taxon>
        <taxon>Mesorhabditis</taxon>
    </lineage>
</organism>
<dbReference type="GO" id="GO:0032259">
    <property type="term" value="P:methylation"/>
    <property type="evidence" value="ECO:0007669"/>
    <property type="project" value="UniProtKB-KW"/>
</dbReference>
<dbReference type="InterPro" id="IPR055135">
    <property type="entry name" value="PRMT_dom"/>
</dbReference>
<dbReference type="GO" id="GO:0016274">
    <property type="term" value="F:protein-arginine N-methyltransferase activity"/>
    <property type="evidence" value="ECO:0007669"/>
    <property type="project" value="InterPro"/>
</dbReference>
<proteinExistence type="predicted"/>
<dbReference type="AlphaFoldDB" id="A0AA36D9C8"/>
<dbReference type="Proteomes" id="UP001177023">
    <property type="component" value="Unassembled WGS sequence"/>
</dbReference>
<dbReference type="PANTHER" id="PTHR11006">
    <property type="entry name" value="PROTEIN ARGININE N-METHYLTRANSFERASE"/>
    <property type="match status" value="1"/>
</dbReference>
<evidence type="ECO:0000256" key="6">
    <source>
        <dbReference type="PROSITE-ProRule" id="PRU01015"/>
    </source>
</evidence>
<evidence type="ECO:0000313" key="8">
    <source>
        <dbReference type="EMBL" id="CAJ0583122.1"/>
    </source>
</evidence>
<dbReference type="FunFam" id="3.40.50.150:FF:000071">
    <property type="entry name" value="Protein arginine N-methyltransferase 7"/>
    <property type="match status" value="1"/>
</dbReference>
<sequence>MGSPNPEHKASIINHDAVGLGGDRNSSLVRSIKTSQGAHLVRLQKNFQRQTGFPKGDVKERMAEMSSVEEETDFDDPEAVGLTRYGDMLLDEKRNVAYQKAIEKVVTEMKDTGKEVHVLDIGTGTGLLAMMAARAGADRVIGLEENELMIPFAERLVDANDLNDKVEVFHADLNETEEGELELDDKANLIVAEVFDTELIGEGALALFAAQTRELRTDDCRFIPAKARIYITLLESPYLRKFSALPELPGHPERPEFLDCLSGSNIFEVQYNAINHEGLREIGKTVEAFCFDFEHGESSKQADRVIDVHVTSDGQVDGILFWWELDMDGSGQILLSTDPKKNEWRDHWLQAIHFLPGKCVVEKDQVLKIHAAHDEYSFSFKVAANPPEKGPIDRALFCQCDLHNHVSPPEIYRMNALIDCPKTPAWLEKICTGKKIVCAGESPLFPLLAAKYATKVYAVLELDGARNILEKYRVAYGLDNVELVEGYDDILENVDVLCFDPISSMRTAVPLNVQFWPEAELVQRRWPRVEIYPKSAKLRSLAMNLPNLCKTVGSVKEIQGFDFRIYDRWLKKARAQLDECVNNFPLWQYEGKPTSTPVTIFQFDFPPQLSVMEVKVKMALGEKPNSVALWLDWELDDGFNHSNGLNDFSAQDTPKWYEAEQGVYFIPEDRQDQKELQVTMRFNDGRIDFSF</sequence>
<dbReference type="Gene3D" id="3.40.50.150">
    <property type="entry name" value="Vaccinia Virus protein VP39"/>
    <property type="match status" value="2"/>
</dbReference>
<keyword evidence="4 6" id="KW-0949">S-adenosyl-L-methionine</keyword>
<dbReference type="SUPFAM" id="SSF53335">
    <property type="entry name" value="S-adenosyl-L-methionine-dependent methyltransferases"/>
    <property type="match status" value="1"/>
</dbReference>
<dbReference type="InterPro" id="IPR014644">
    <property type="entry name" value="MeTrfase_PRMT7"/>
</dbReference>
<evidence type="ECO:0000256" key="2">
    <source>
        <dbReference type="ARBA" id="ARBA00022603"/>
    </source>
</evidence>
<keyword evidence="2 6" id="KW-0489">Methyltransferase</keyword>
<dbReference type="EMBL" id="CATQJA010002665">
    <property type="protein sequence ID" value="CAJ0583122.1"/>
    <property type="molecule type" value="Genomic_DNA"/>
</dbReference>